<gene>
    <name evidence="2" type="ORF">J437_LFUL012367</name>
</gene>
<dbReference type="Proteomes" id="UP000792457">
    <property type="component" value="Unassembled WGS sequence"/>
</dbReference>
<dbReference type="OrthoDB" id="538816at2759"/>
<dbReference type="InterPro" id="IPR016187">
    <property type="entry name" value="CTDL_fold"/>
</dbReference>
<protein>
    <recommendedName>
        <fullName evidence="4">C-type lectin domain-containing protein</fullName>
    </recommendedName>
</protein>
<accession>A0A8K0P4X6</accession>
<name>A0A8K0P4X6_LADFU</name>
<feature type="chain" id="PRO_5035449518" description="C-type lectin domain-containing protein" evidence="1">
    <location>
        <begin position="21"/>
        <end position="162"/>
    </location>
</feature>
<evidence type="ECO:0000313" key="3">
    <source>
        <dbReference type="Proteomes" id="UP000792457"/>
    </source>
</evidence>
<dbReference type="Gene3D" id="3.10.100.10">
    <property type="entry name" value="Mannose-Binding Protein A, subunit A"/>
    <property type="match status" value="1"/>
</dbReference>
<reference evidence="2" key="2">
    <citation type="submission" date="2017-10" db="EMBL/GenBank/DDBJ databases">
        <title>Ladona fulva Genome sequencing and assembly.</title>
        <authorList>
            <person name="Murali S."/>
            <person name="Richards S."/>
            <person name="Bandaranaike D."/>
            <person name="Bellair M."/>
            <person name="Blankenburg K."/>
            <person name="Chao H."/>
            <person name="Dinh H."/>
            <person name="Doddapaneni H."/>
            <person name="Dugan-Rocha S."/>
            <person name="Elkadiri S."/>
            <person name="Gnanaolivu R."/>
            <person name="Hernandez B."/>
            <person name="Skinner E."/>
            <person name="Javaid M."/>
            <person name="Lee S."/>
            <person name="Li M."/>
            <person name="Ming W."/>
            <person name="Munidasa M."/>
            <person name="Muniz J."/>
            <person name="Nguyen L."/>
            <person name="Hughes D."/>
            <person name="Osuji N."/>
            <person name="Pu L.-L."/>
            <person name="Puazo M."/>
            <person name="Qu C."/>
            <person name="Quiroz J."/>
            <person name="Raj R."/>
            <person name="Weissenberger G."/>
            <person name="Xin Y."/>
            <person name="Zou X."/>
            <person name="Han Y."/>
            <person name="Worley K."/>
            <person name="Muzny D."/>
            <person name="Gibbs R."/>
        </authorList>
    </citation>
    <scope>NUCLEOTIDE SEQUENCE</scope>
    <source>
        <strain evidence="2">Sampled in the wild</strain>
    </source>
</reference>
<dbReference type="AlphaFoldDB" id="A0A8K0P4X6"/>
<dbReference type="SUPFAM" id="SSF56436">
    <property type="entry name" value="C-type lectin-like"/>
    <property type="match status" value="1"/>
</dbReference>
<reference evidence="2" key="1">
    <citation type="submission" date="2013-04" db="EMBL/GenBank/DDBJ databases">
        <authorList>
            <person name="Qu J."/>
            <person name="Murali S.C."/>
            <person name="Bandaranaike D."/>
            <person name="Bellair M."/>
            <person name="Blankenburg K."/>
            <person name="Chao H."/>
            <person name="Dinh H."/>
            <person name="Doddapaneni H."/>
            <person name="Downs B."/>
            <person name="Dugan-Rocha S."/>
            <person name="Elkadiri S."/>
            <person name="Gnanaolivu R.D."/>
            <person name="Hernandez B."/>
            <person name="Javaid M."/>
            <person name="Jayaseelan J.C."/>
            <person name="Lee S."/>
            <person name="Li M."/>
            <person name="Ming W."/>
            <person name="Munidasa M."/>
            <person name="Muniz J."/>
            <person name="Nguyen L."/>
            <person name="Ongeri F."/>
            <person name="Osuji N."/>
            <person name="Pu L.-L."/>
            <person name="Puazo M."/>
            <person name="Qu C."/>
            <person name="Quiroz J."/>
            <person name="Raj R."/>
            <person name="Weissenberger G."/>
            <person name="Xin Y."/>
            <person name="Zou X."/>
            <person name="Han Y."/>
            <person name="Richards S."/>
            <person name="Worley K."/>
            <person name="Muzny D."/>
            <person name="Gibbs R."/>
        </authorList>
    </citation>
    <scope>NUCLEOTIDE SEQUENCE</scope>
    <source>
        <strain evidence="2">Sampled in the wild</strain>
    </source>
</reference>
<keyword evidence="1" id="KW-0732">Signal</keyword>
<dbReference type="EMBL" id="KZ308619">
    <property type="protein sequence ID" value="KAG8232443.1"/>
    <property type="molecule type" value="Genomic_DNA"/>
</dbReference>
<evidence type="ECO:0000313" key="2">
    <source>
        <dbReference type="EMBL" id="KAG8232443.1"/>
    </source>
</evidence>
<feature type="signal peptide" evidence="1">
    <location>
        <begin position="1"/>
        <end position="20"/>
    </location>
</feature>
<dbReference type="PANTHER" id="PTHR21407:SF3">
    <property type="entry name" value="LD12305P"/>
    <property type="match status" value="1"/>
</dbReference>
<sequence>MLPPRFGVVCSLIFFLGARAEEDVEDNVQSKLISIGVDPLLCSTRIIHDRLVSGGHGYYFSWENPETRDLNLDWLEARKFCRARCMDLVSLETSFESQYIAERIEKGYQHNAWTSGRKCTFNGCDREDLKPFDVRGWFWTGSLNKLPPTTDRQGTDWSETGG</sequence>
<comment type="caution">
    <text evidence="2">The sequence shown here is derived from an EMBL/GenBank/DDBJ whole genome shotgun (WGS) entry which is preliminary data.</text>
</comment>
<evidence type="ECO:0000256" key="1">
    <source>
        <dbReference type="SAM" id="SignalP"/>
    </source>
</evidence>
<organism evidence="2 3">
    <name type="scientific">Ladona fulva</name>
    <name type="common">Scarce chaser dragonfly</name>
    <name type="synonym">Libellula fulva</name>
    <dbReference type="NCBI Taxonomy" id="123851"/>
    <lineage>
        <taxon>Eukaryota</taxon>
        <taxon>Metazoa</taxon>
        <taxon>Ecdysozoa</taxon>
        <taxon>Arthropoda</taxon>
        <taxon>Hexapoda</taxon>
        <taxon>Insecta</taxon>
        <taxon>Pterygota</taxon>
        <taxon>Palaeoptera</taxon>
        <taxon>Odonata</taxon>
        <taxon>Epiprocta</taxon>
        <taxon>Anisoptera</taxon>
        <taxon>Libelluloidea</taxon>
        <taxon>Libellulidae</taxon>
        <taxon>Ladona</taxon>
    </lineage>
</organism>
<keyword evidence="3" id="KW-1185">Reference proteome</keyword>
<dbReference type="CDD" id="cd00037">
    <property type="entry name" value="CLECT"/>
    <property type="match status" value="1"/>
</dbReference>
<evidence type="ECO:0008006" key="4">
    <source>
        <dbReference type="Google" id="ProtNLM"/>
    </source>
</evidence>
<dbReference type="InterPro" id="IPR016186">
    <property type="entry name" value="C-type_lectin-like/link_sf"/>
</dbReference>
<dbReference type="PANTHER" id="PTHR21407">
    <property type="entry name" value="RE43931P-RELATED"/>
    <property type="match status" value="1"/>
</dbReference>
<proteinExistence type="predicted"/>